<protein>
    <submittedName>
        <fullName evidence="1">Uncharacterized protein</fullName>
    </submittedName>
</protein>
<comment type="caution">
    <text evidence="1">The sequence shown here is derived from an EMBL/GenBank/DDBJ whole genome shotgun (WGS) entry which is preliminary data.</text>
</comment>
<dbReference type="EMBL" id="JACEIK010002975">
    <property type="protein sequence ID" value="MCD9639693.1"/>
    <property type="molecule type" value="Genomic_DNA"/>
</dbReference>
<keyword evidence="2" id="KW-1185">Reference proteome</keyword>
<name>A0ABS8UY79_DATST</name>
<feature type="non-terminal residue" evidence="1">
    <location>
        <position position="52"/>
    </location>
</feature>
<evidence type="ECO:0000313" key="2">
    <source>
        <dbReference type="Proteomes" id="UP000823775"/>
    </source>
</evidence>
<reference evidence="1 2" key="1">
    <citation type="journal article" date="2021" name="BMC Genomics">
        <title>Datura genome reveals duplications of psychoactive alkaloid biosynthetic genes and high mutation rate following tissue culture.</title>
        <authorList>
            <person name="Rajewski A."/>
            <person name="Carter-House D."/>
            <person name="Stajich J."/>
            <person name="Litt A."/>
        </authorList>
    </citation>
    <scope>NUCLEOTIDE SEQUENCE [LARGE SCALE GENOMIC DNA]</scope>
    <source>
        <strain evidence="1">AR-01</strain>
    </source>
</reference>
<sequence>MALIWSLRTSYSSCEYMGISIQPSRPLYDLFIHHIAPASMWVSQYDPHNLNL</sequence>
<evidence type="ECO:0000313" key="1">
    <source>
        <dbReference type="EMBL" id="MCD9639693.1"/>
    </source>
</evidence>
<accession>A0ABS8UY79</accession>
<organism evidence="1 2">
    <name type="scientific">Datura stramonium</name>
    <name type="common">Jimsonweed</name>
    <name type="synonym">Common thornapple</name>
    <dbReference type="NCBI Taxonomy" id="4076"/>
    <lineage>
        <taxon>Eukaryota</taxon>
        <taxon>Viridiplantae</taxon>
        <taxon>Streptophyta</taxon>
        <taxon>Embryophyta</taxon>
        <taxon>Tracheophyta</taxon>
        <taxon>Spermatophyta</taxon>
        <taxon>Magnoliopsida</taxon>
        <taxon>eudicotyledons</taxon>
        <taxon>Gunneridae</taxon>
        <taxon>Pentapetalae</taxon>
        <taxon>asterids</taxon>
        <taxon>lamiids</taxon>
        <taxon>Solanales</taxon>
        <taxon>Solanaceae</taxon>
        <taxon>Solanoideae</taxon>
        <taxon>Datureae</taxon>
        <taxon>Datura</taxon>
    </lineage>
</organism>
<dbReference type="Proteomes" id="UP000823775">
    <property type="component" value="Unassembled WGS sequence"/>
</dbReference>
<gene>
    <name evidence="1" type="ORF">HAX54_024399</name>
</gene>
<proteinExistence type="predicted"/>